<dbReference type="Proteomes" id="UP001331664">
    <property type="component" value="Unassembled WGS sequence"/>
</dbReference>
<protein>
    <submittedName>
        <fullName evidence="1">Uncharacterized protein</fullName>
    </submittedName>
</protein>
<reference evidence="1 2" key="1">
    <citation type="submission" date="2024-01" db="EMBL/GenBank/DDBJ databases">
        <title>Campylobacter porcellus sp. nov.</title>
        <authorList>
            <person name="Papic B."/>
            <person name="Gruntar I."/>
        </authorList>
    </citation>
    <scope>NUCLEOTIDE SEQUENCE [LARGE SCALE GENOMIC DNA]</scope>
    <source>
        <strain evidence="1 2">CX2-4855-23</strain>
    </source>
</reference>
<comment type="caution">
    <text evidence="1">The sequence shown here is derived from an EMBL/GenBank/DDBJ whole genome shotgun (WGS) entry which is preliminary data.</text>
</comment>
<keyword evidence="2" id="KW-1185">Reference proteome</keyword>
<dbReference type="EMBL" id="JAZBRD010000005">
    <property type="protein sequence ID" value="MEE3744589.1"/>
    <property type="molecule type" value="Genomic_DNA"/>
</dbReference>
<dbReference type="RefSeq" id="WP_086242687.1">
    <property type="nucleotide sequence ID" value="NZ_JAZBRD010000005.1"/>
</dbReference>
<gene>
    <name evidence="1" type="ORF">V2I23_04700</name>
</gene>
<proteinExistence type="predicted"/>
<evidence type="ECO:0000313" key="1">
    <source>
        <dbReference type="EMBL" id="MEE3744589.1"/>
    </source>
</evidence>
<organism evidence="1 2">
    <name type="scientific">Campylobacter porcelli</name>
    <dbReference type="NCBI Taxonomy" id="1660073"/>
    <lineage>
        <taxon>Bacteria</taxon>
        <taxon>Pseudomonadati</taxon>
        <taxon>Campylobacterota</taxon>
        <taxon>Epsilonproteobacteria</taxon>
        <taxon>Campylobacterales</taxon>
        <taxon>Campylobacteraceae</taxon>
        <taxon>Campylobacter</taxon>
    </lineage>
</organism>
<sequence>MSKFISQRCWITNRLINTGQISRNECLQKHITRLGAHIHAIKALNPTWKIEAKYINKSSNSQDYIYKLINRDEILENIDKNLQKIGA</sequence>
<evidence type="ECO:0000313" key="2">
    <source>
        <dbReference type="Proteomes" id="UP001331664"/>
    </source>
</evidence>
<name>A0ABU7M4U2_9BACT</name>
<accession>A0ABU7M4U2</accession>